<keyword evidence="5" id="KW-1185">Reference proteome</keyword>
<evidence type="ECO:0000313" key="4">
    <source>
        <dbReference type="EMBL" id="GGF77286.1"/>
    </source>
</evidence>
<feature type="compositionally biased region" description="Basic and acidic residues" evidence="2">
    <location>
        <begin position="65"/>
        <end position="74"/>
    </location>
</feature>
<dbReference type="NCBIfam" id="TIGR01554">
    <property type="entry name" value="major_cap_HK97"/>
    <property type="match status" value="1"/>
</dbReference>
<feature type="domain" description="Phage capsid-like C-terminal" evidence="3">
    <location>
        <begin position="118"/>
        <end position="383"/>
    </location>
</feature>
<reference evidence="4" key="2">
    <citation type="submission" date="2020-09" db="EMBL/GenBank/DDBJ databases">
        <authorList>
            <person name="Sun Q."/>
            <person name="Zhou Y."/>
        </authorList>
    </citation>
    <scope>NUCLEOTIDE SEQUENCE</scope>
    <source>
        <strain evidence="4">CGMCC 1.16134</strain>
    </source>
</reference>
<comment type="caution">
    <text evidence="4">The sequence shown here is derived from an EMBL/GenBank/DDBJ whole genome shotgun (WGS) entry which is preliminary data.</text>
</comment>
<evidence type="ECO:0000259" key="3">
    <source>
        <dbReference type="Pfam" id="PF05065"/>
    </source>
</evidence>
<evidence type="ECO:0000313" key="5">
    <source>
        <dbReference type="Proteomes" id="UP000637643"/>
    </source>
</evidence>
<dbReference type="Proteomes" id="UP000637643">
    <property type="component" value="Unassembled WGS sequence"/>
</dbReference>
<sequence length="391" mass="43441">MDPKERELRQRLAAKLEEARSLMESGKLDEARTAKDAAKELRAQIDLMVEMRDLDTPGDAVPAEPEQREQKLDKEVQYRSAFLKELRKKPLNASERALVDEAIEEMRAGMQGAVGEDGGLVVPQDISTKINELKRQYASLEPYVTVEPVSTRSGSRVIEKYADITEFAEITELTDLDDMDNPKFKSISYAIKDRGGILPISNSLLQDTDQNLMEYISKWISKKCVVTRNKLILAVLNLKTKVAIADIDGIKTILNVTLDPSINLSSIILTNQDGFNYLDLQKDGQGRPLLQPNPTMPTQNMLFGKPVVVIGNRWLPTTGTTVKKAPMIIGDLKEAIVLFDRQQYSIASTNVGGKAFGRNSTDVRAICREDVQSFDEDAFVYGELTISGSGA</sequence>
<dbReference type="SUPFAM" id="SSF56563">
    <property type="entry name" value="Major capsid protein gp5"/>
    <property type="match status" value="1"/>
</dbReference>
<dbReference type="EMBL" id="BMKR01000008">
    <property type="protein sequence ID" value="GGF77286.1"/>
    <property type="molecule type" value="Genomic_DNA"/>
</dbReference>
<proteinExistence type="predicted"/>
<dbReference type="RefSeq" id="WP_189024918.1">
    <property type="nucleotide sequence ID" value="NZ_BMKR01000008.1"/>
</dbReference>
<dbReference type="Pfam" id="PF05065">
    <property type="entry name" value="Phage_capsid"/>
    <property type="match status" value="1"/>
</dbReference>
<accession>A0A917C9G4</accession>
<organism evidence="4 5">
    <name type="scientific">Paenibacillus albidus</name>
    <dbReference type="NCBI Taxonomy" id="2041023"/>
    <lineage>
        <taxon>Bacteria</taxon>
        <taxon>Bacillati</taxon>
        <taxon>Bacillota</taxon>
        <taxon>Bacilli</taxon>
        <taxon>Bacillales</taxon>
        <taxon>Paenibacillaceae</taxon>
        <taxon>Paenibacillus</taxon>
    </lineage>
</organism>
<feature type="region of interest" description="Disordered" evidence="2">
    <location>
        <begin position="55"/>
        <end position="74"/>
    </location>
</feature>
<evidence type="ECO:0000256" key="1">
    <source>
        <dbReference type="ARBA" id="ARBA00004328"/>
    </source>
</evidence>
<comment type="subcellular location">
    <subcellularLocation>
        <location evidence="1">Virion</location>
    </subcellularLocation>
</comment>
<evidence type="ECO:0000256" key="2">
    <source>
        <dbReference type="SAM" id="MobiDB-lite"/>
    </source>
</evidence>
<dbReference type="InterPro" id="IPR054612">
    <property type="entry name" value="Phage_capsid-like_C"/>
</dbReference>
<dbReference type="InterPro" id="IPR024455">
    <property type="entry name" value="Phage_capsid"/>
</dbReference>
<name>A0A917C9G4_9BACL</name>
<protein>
    <recommendedName>
        <fullName evidence="3">Phage capsid-like C-terminal domain-containing protein</fullName>
    </recommendedName>
</protein>
<gene>
    <name evidence="4" type="ORF">GCM10010912_22970</name>
</gene>
<dbReference type="AlphaFoldDB" id="A0A917C9G4"/>
<reference evidence="4" key="1">
    <citation type="journal article" date="2014" name="Int. J. Syst. Evol. Microbiol.">
        <title>Complete genome sequence of Corynebacterium casei LMG S-19264T (=DSM 44701T), isolated from a smear-ripened cheese.</title>
        <authorList>
            <consortium name="US DOE Joint Genome Institute (JGI-PGF)"/>
            <person name="Walter F."/>
            <person name="Albersmeier A."/>
            <person name="Kalinowski J."/>
            <person name="Ruckert C."/>
        </authorList>
    </citation>
    <scope>NUCLEOTIDE SEQUENCE</scope>
    <source>
        <strain evidence="4">CGMCC 1.16134</strain>
    </source>
</reference>